<organism evidence="1">
    <name type="scientific">Longilinea arvoryzae</name>
    <dbReference type="NCBI Taxonomy" id="360412"/>
    <lineage>
        <taxon>Bacteria</taxon>
        <taxon>Bacillati</taxon>
        <taxon>Chloroflexota</taxon>
        <taxon>Anaerolineae</taxon>
        <taxon>Anaerolineales</taxon>
        <taxon>Anaerolineaceae</taxon>
        <taxon>Longilinea</taxon>
    </lineage>
</organism>
<dbReference type="EMBL" id="DF967972">
    <property type="protein sequence ID" value="GAP14951.1"/>
    <property type="molecule type" value="Genomic_DNA"/>
</dbReference>
<dbReference type="InterPro" id="IPR011991">
    <property type="entry name" value="ArsR-like_HTH"/>
</dbReference>
<dbReference type="InterPro" id="IPR036388">
    <property type="entry name" value="WH-like_DNA-bd_sf"/>
</dbReference>
<dbReference type="CDD" id="cd00090">
    <property type="entry name" value="HTH_ARSR"/>
    <property type="match status" value="1"/>
</dbReference>
<gene>
    <name evidence="1" type="ORF">LARV_02731</name>
</gene>
<proteinExistence type="predicted"/>
<dbReference type="STRING" id="360412.LARV_02731"/>
<dbReference type="Gene3D" id="1.10.10.10">
    <property type="entry name" value="Winged helix-like DNA-binding domain superfamily/Winged helix DNA-binding domain"/>
    <property type="match status" value="1"/>
</dbReference>
<dbReference type="InterPro" id="IPR036390">
    <property type="entry name" value="WH_DNA-bd_sf"/>
</dbReference>
<dbReference type="AlphaFoldDB" id="A0A0S7BBC4"/>
<keyword evidence="2" id="KW-1185">Reference proteome</keyword>
<protein>
    <submittedName>
        <fullName evidence="1">Transcriptional regulator</fullName>
    </submittedName>
</protein>
<accession>A0A0S7BBC4</accession>
<sequence>MPMKSTRDRILQTLLGNPRATITDLADAVGINAISVRHHLTSLQAEGLVNAEEERHGVGRPRLVYFLTEKGLERFPTNYLRLTNRLLDQIKESLPAPVVNKIFTEIAVDLASSVKREARGMNIEERLDLIQKLLGEEGFSVQWEKQGSQYQIHEITCPYYHVGQSHPEVCNVDQTLISTVLEIPAEKIQCVLRGDTHCTYVIQGLAENKSEN</sequence>
<reference evidence="1" key="1">
    <citation type="submission" date="2015-07" db="EMBL/GenBank/DDBJ databases">
        <title>Draft Genome Sequences of Anaerolinea thermolimosa IMO-1, Bellilinea caldifistulae GOMI-1, Leptolinea tardivitalis YMTK-2, Levilinea saccharolytica KIBI-1,Longilinea arvoryzae KOME-1, Previously Described as Members of the Anaerolineaceae (Chloroflexi).</title>
        <authorList>
            <person name="Sekiguchi Y."/>
            <person name="Ohashi A."/>
            <person name="Matsuura N."/>
            <person name="Tourlousse M.D."/>
        </authorList>
    </citation>
    <scope>NUCLEOTIDE SEQUENCE [LARGE SCALE GENOMIC DNA]</scope>
    <source>
        <strain evidence="1">KOME-1</strain>
    </source>
</reference>
<dbReference type="SUPFAM" id="SSF46785">
    <property type="entry name" value="Winged helix' DNA-binding domain"/>
    <property type="match status" value="1"/>
</dbReference>
<evidence type="ECO:0000313" key="2">
    <source>
        <dbReference type="Proteomes" id="UP000055060"/>
    </source>
</evidence>
<name>A0A0S7BBC4_9CHLR</name>
<evidence type="ECO:0000313" key="1">
    <source>
        <dbReference type="EMBL" id="GAP14951.1"/>
    </source>
</evidence>
<dbReference type="Proteomes" id="UP000055060">
    <property type="component" value="Unassembled WGS sequence"/>
</dbReference>
<dbReference type="Pfam" id="PF13412">
    <property type="entry name" value="HTH_24"/>
    <property type="match status" value="1"/>
</dbReference>
<dbReference type="OrthoDB" id="8545200at2"/>